<evidence type="ECO:0000256" key="1">
    <source>
        <dbReference type="SAM" id="MobiDB-lite"/>
    </source>
</evidence>
<feature type="region of interest" description="Disordered" evidence="1">
    <location>
        <begin position="118"/>
        <end position="137"/>
    </location>
</feature>
<dbReference type="InterPro" id="IPR036567">
    <property type="entry name" value="RHF-like"/>
</dbReference>
<sequence length="137" mass="15606">MQVDIQARHFSLTEALRNHAERRLRFALTCFDDHIQRVVIRLSDINGPKGGVDKHCHLQVVLSGLHDVVIEDTEADMYVAINRATDRAGRTVERRIGRQQTLLRHGYSTEPVYELTAEQQPVSQDALSQQNRGASYE</sequence>
<protein>
    <submittedName>
        <fullName evidence="2">Ribosome-associated inhibitor A</fullName>
    </submittedName>
</protein>
<accession>A0A3B0XXJ4</accession>
<gene>
    <name evidence="2" type="ORF">MNBD_GAMMA09-436</name>
</gene>
<dbReference type="EMBL" id="UOFI01000007">
    <property type="protein sequence ID" value="VAW60954.1"/>
    <property type="molecule type" value="Genomic_DNA"/>
</dbReference>
<name>A0A3B0XXJ4_9ZZZZ</name>
<dbReference type="InterPro" id="IPR003489">
    <property type="entry name" value="RHF/RaiA"/>
</dbReference>
<dbReference type="Gene3D" id="3.30.160.100">
    <property type="entry name" value="Ribosome hibernation promotion factor-like"/>
    <property type="match status" value="1"/>
</dbReference>
<organism evidence="2">
    <name type="scientific">hydrothermal vent metagenome</name>
    <dbReference type="NCBI Taxonomy" id="652676"/>
    <lineage>
        <taxon>unclassified sequences</taxon>
        <taxon>metagenomes</taxon>
        <taxon>ecological metagenomes</taxon>
    </lineage>
</organism>
<evidence type="ECO:0000313" key="2">
    <source>
        <dbReference type="EMBL" id="VAW60954.1"/>
    </source>
</evidence>
<proteinExistence type="predicted"/>
<dbReference type="SUPFAM" id="SSF69754">
    <property type="entry name" value="Ribosome binding protein Y (YfiA homologue)"/>
    <property type="match status" value="1"/>
</dbReference>
<reference evidence="2" key="1">
    <citation type="submission" date="2018-06" db="EMBL/GenBank/DDBJ databases">
        <authorList>
            <person name="Zhirakovskaya E."/>
        </authorList>
    </citation>
    <scope>NUCLEOTIDE SEQUENCE</scope>
</reference>
<dbReference type="AlphaFoldDB" id="A0A3B0XXJ4"/>
<dbReference type="Pfam" id="PF02482">
    <property type="entry name" value="Ribosomal_S30AE"/>
    <property type="match status" value="1"/>
</dbReference>